<reference evidence="3" key="2">
    <citation type="submission" date="2025-09" db="UniProtKB">
        <authorList>
            <consortium name="Ensembl"/>
        </authorList>
    </citation>
    <scope>IDENTIFICATION</scope>
</reference>
<evidence type="ECO:0000256" key="2">
    <source>
        <dbReference type="SAM" id="SignalP"/>
    </source>
</evidence>
<proteinExistence type="predicted"/>
<evidence type="ECO:0000313" key="4">
    <source>
        <dbReference type="Proteomes" id="UP000694540"/>
    </source>
</evidence>
<evidence type="ECO:0000313" key="3">
    <source>
        <dbReference type="Ensembl" id="ENSCWAP00000005886.1"/>
    </source>
</evidence>
<evidence type="ECO:0000256" key="1">
    <source>
        <dbReference type="SAM" id="MobiDB-lite"/>
    </source>
</evidence>
<organism evidence="3 4">
    <name type="scientific">Catagonus wagneri</name>
    <name type="common">Chacoan peccary</name>
    <dbReference type="NCBI Taxonomy" id="51154"/>
    <lineage>
        <taxon>Eukaryota</taxon>
        <taxon>Metazoa</taxon>
        <taxon>Chordata</taxon>
        <taxon>Craniata</taxon>
        <taxon>Vertebrata</taxon>
        <taxon>Euteleostomi</taxon>
        <taxon>Mammalia</taxon>
        <taxon>Eutheria</taxon>
        <taxon>Laurasiatheria</taxon>
        <taxon>Artiodactyla</taxon>
        <taxon>Suina</taxon>
        <taxon>Tayassuidae</taxon>
        <taxon>Catagonus</taxon>
    </lineage>
</organism>
<keyword evidence="4" id="KW-1185">Reference proteome</keyword>
<name>A0A8C3VT13_9CETA</name>
<protein>
    <submittedName>
        <fullName evidence="3">Lymphocyte antigen 6 family member G6D</fullName>
    </submittedName>
</protein>
<feature type="signal peptide" evidence="2">
    <location>
        <begin position="1"/>
        <end position="19"/>
    </location>
</feature>
<dbReference type="Ensembl" id="ENSCWAT00000006363.1">
    <property type="protein sequence ID" value="ENSCWAP00000005886.1"/>
    <property type="gene ID" value="ENSCWAG00000004529.1"/>
</dbReference>
<feature type="region of interest" description="Disordered" evidence="1">
    <location>
        <begin position="109"/>
        <end position="138"/>
    </location>
</feature>
<keyword evidence="2" id="KW-0732">Signal</keyword>
<dbReference type="Proteomes" id="UP000694540">
    <property type="component" value="Unplaced"/>
</dbReference>
<feature type="chain" id="PRO_5034042594" evidence="2">
    <location>
        <begin position="20"/>
        <end position="178"/>
    </location>
</feature>
<reference evidence="3" key="1">
    <citation type="submission" date="2025-08" db="UniProtKB">
        <authorList>
            <consortium name="Ensembl"/>
        </authorList>
    </citation>
    <scope>IDENTIFICATION</scope>
</reference>
<sequence>MNPLFSAILLCALLGAAFGNRMRCYDCGSGGGGGPSGSCQETVTTCREGKPQAQLGQTKLAGNRRCFLRGRRIHLDSLKSLLLCPRRQVLKPGVQHPRLILSLSLSDLDSSPSNLRGGPSLQPSANRAGGRRDLYDPQGLLRRGPVQQRYDEHLGPHVHCGRSSHRPGLDLARTVERV</sequence>
<dbReference type="AlphaFoldDB" id="A0A8C3VT13"/>
<accession>A0A8C3VT13</accession>